<feature type="transmembrane region" description="Helical" evidence="2">
    <location>
        <begin position="208"/>
        <end position="226"/>
    </location>
</feature>
<gene>
    <name evidence="3" type="ORF">Pla133_42470</name>
</gene>
<feature type="transmembrane region" description="Helical" evidence="2">
    <location>
        <begin position="509"/>
        <end position="530"/>
    </location>
</feature>
<feature type="transmembrane region" description="Helical" evidence="2">
    <location>
        <begin position="132"/>
        <end position="151"/>
    </location>
</feature>
<feature type="transmembrane region" description="Helical" evidence="2">
    <location>
        <begin position="286"/>
        <end position="315"/>
    </location>
</feature>
<accession>A0A518BQ90</accession>
<keyword evidence="2" id="KW-0472">Membrane</keyword>
<proteinExistence type="predicted"/>
<protein>
    <recommendedName>
        <fullName evidence="5">Glycosyltransferase RgtA/B/C/D-like domain-containing protein</fullName>
    </recommendedName>
</protein>
<keyword evidence="2" id="KW-1133">Transmembrane helix</keyword>
<feature type="transmembrane region" description="Helical" evidence="2">
    <location>
        <begin position="485"/>
        <end position="504"/>
    </location>
</feature>
<evidence type="ECO:0008006" key="5">
    <source>
        <dbReference type="Google" id="ProtNLM"/>
    </source>
</evidence>
<dbReference type="AlphaFoldDB" id="A0A518BQ90"/>
<feature type="region of interest" description="Disordered" evidence="1">
    <location>
        <begin position="1"/>
        <end position="32"/>
    </location>
</feature>
<feature type="transmembrane region" description="Helical" evidence="2">
    <location>
        <begin position="100"/>
        <end position="120"/>
    </location>
</feature>
<feature type="transmembrane region" description="Helical" evidence="2">
    <location>
        <begin position="171"/>
        <end position="187"/>
    </location>
</feature>
<keyword evidence="2" id="KW-0812">Transmembrane</keyword>
<dbReference type="EMBL" id="CP036287">
    <property type="protein sequence ID" value="QDU69131.1"/>
    <property type="molecule type" value="Genomic_DNA"/>
</dbReference>
<dbReference type="Proteomes" id="UP000316921">
    <property type="component" value="Chromosome"/>
</dbReference>
<feature type="transmembrane region" description="Helical" evidence="2">
    <location>
        <begin position="327"/>
        <end position="346"/>
    </location>
</feature>
<evidence type="ECO:0000313" key="4">
    <source>
        <dbReference type="Proteomes" id="UP000316921"/>
    </source>
</evidence>
<evidence type="ECO:0000256" key="1">
    <source>
        <dbReference type="SAM" id="MobiDB-lite"/>
    </source>
</evidence>
<organism evidence="3 4">
    <name type="scientific">Engelhardtia mirabilis</name>
    <dbReference type="NCBI Taxonomy" id="2528011"/>
    <lineage>
        <taxon>Bacteria</taxon>
        <taxon>Pseudomonadati</taxon>
        <taxon>Planctomycetota</taxon>
        <taxon>Planctomycetia</taxon>
        <taxon>Planctomycetia incertae sedis</taxon>
        <taxon>Engelhardtia</taxon>
    </lineage>
</organism>
<feature type="compositionally biased region" description="Basic and acidic residues" evidence="1">
    <location>
        <begin position="1"/>
        <end position="20"/>
    </location>
</feature>
<dbReference type="KEGG" id="pbap:Pla133_42470"/>
<sequence length="678" mass="71095">MAHEDRIQLDGDRGRSRTDPTDSLATGGAPGVPTRPGLGRWVLAALAVALAALLLGLRARYAFDSIPGTQRTFEVALWGKPLASLAGDALVAMLDRVGSLLRGLWAVLAAVAGLVLARALAPRLQLRGASRAGLALGLAALGFFALDPGLLEFVAGRSFVGAPHYLEVEDALRGLALLALVLSAIALEPMSLRHGPGRAVTPAAAGSPWPSVIAAGLVAAVGAYLWSSVFLDGLPLTNDGWSYRYQAQVFELGRASLPGGAWTDFFPARQVWVGERVFSKYPPGHALVLAAGGALGSPLLFVRLGWLLGPALVFLLARRLGVRRPVLAAWLFALAPTPLVLGGLWLSHGTSLPTGLAFLVAVVLALDADERADRRRTVAWSLAAGLALGLCALARPGTAVALALPPLVAICARPRRLVAAGLPTALGALPWLLALLFYNRATTGEALLNGYTLYAREISPDDRWGLVNANLAWGNTSLGLSRLTLWLHGFGASAGLALIGAWLVPRRRWLVIGVPLALAAFYALLSFHGLPWAGPLYWVEAFPLLACASAQGIDRIERFAGPAVGRVVLVAAAAGALLLATSHGLVARAEADLRRAPQIAAAAAGVERGVVFVRLADEPSRKRAFLAPPAQLALSSAIPALIFAADRGAANRELLRVLGDPPAYLFDPRDGSFTSRER</sequence>
<name>A0A518BQ90_9BACT</name>
<feature type="transmembrane region" description="Helical" evidence="2">
    <location>
        <begin position="41"/>
        <end position="63"/>
    </location>
</feature>
<evidence type="ECO:0000256" key="2">
    <source>
        <dbReference type="SAM" id="Phobius"/>
    </source>
</evidence>
<evidence type="ECO:0000313" key="3">
    <source>
        <dbReference type="EMBL" id="QDU69131.1"/>
    </source>
</evidence>
<feature type="transmembrane region" description="Helical" evidence="2">
    <location>
        <begin position="417"/>
        <end position="438"/>
    </location>
</feature>
<reference evidence="3 4" key="1">
    <citation type="submission" date="2019-02" db="EMBL/GenBank/DDBJ databases">
        <title>Deep-cultivation of Planctomycetes and their phenomic and genomic characterization uncovers novel biology.</title>
        <authorList>
            <person name="Wiegand S."/>
            <person name="Jogler M."/>
            <person name="Boedeker C."/>
            <person name="Pinto D."/>
            <person name="Vollmers J."/>
            <person name="Rivas-Marin E."/>
            <person name="Kohn T."/>
            <person name="Peeters S.H."/>
            <person name="Heuer A."/>
            <person name="Rast P."/>
            <person name="Oberbeckmann S."/>
            <person name="Bunk B."/>
            <person name="Jeske O."/>
            <person name="Meyerdierks A."/>
            <person name="Storesund J.E."/>
            <person name="Kallscheuer N."/>
            <person name="Luecker S."/>
            <person name="Lage O.M."/>
            <person name="Pohl T."/>
            <person name="Merkel B.J."/>
            <person name="Hornburger P."/>
            <person name="Mueller R.-W."/>
            <person name="Bruemmer F."/>
            <person name="Labrenz M."/>
            <person name="Spormann A.M."/>
            <person name="Op den Camp H."/>
            <person name="Overmann J."/>
            <person name="Amann R."/>
            <person name="Jetten M.S.M."/>
            <person name="Mascher T."/>
            <person name="Medema M.H."/>
            <person name="Devos D.P."/>
            <person name="Kaster A.-K."/>
            <person name="Ovreas L."/>
            <person name="Rohde M."/>
            <person name="Galperin M.Y."/>
            <person name="Jogler C."/>
        </authorList>
    </citation>
    <scope>NUCLEOTIDE SEQUENCE [LARGE SCALE GENOMIC DNA]</scope>
    <source>
        <strain evidence="3 4">Pla133</strain>
    </source>
</reference>
<feature type="transmembrane region" description="Helical" evidence="2">
    <location>
        <begin position="567"/>
        <end position="586"/>
    </location>
</feature>
<keyword evidence="4" id="KW-1185">Reference proteome</keyword>